<feature type="region of interest" description="Disordered" evidence="2">
    <location>
        <begin position="1"/>
        <end position="90"/>
    </location>
</feature>
<feature type="compositionally biased region" description="Basic and acidic residues" evidence="2">
    <location>
        <begin position="75"/>
        <end position="87"/>
    </location>
</feature>
<proteinExistence type="predicted"/>
<dbReference type="GO" id="GO:0008270">
    <property type="term" value="F:zinc ion binding"/>
    <property type="evidence" value="ECO:0007669"/>
    <property type="project" value="UniProtKB-KW"/>
</dbReference>
<protein>
    <recommendedName>
        <fullName evidence="7">SWIM-type domain-containing protein</fullName>
    </recommendedName>
</protein>
<keyword evidence="1" id="KW-0863">Zinc-finger</keyword>
<dbReference type="Pfam" id="PF13639">
    <property type="entry name" value="zf-RING_2"/>
    <property type="match status" value="1"/>
</dbReference>
<dbReference type="CDD" id="cd16494">
    <property type="entry name" value="RING-CH-C4HC3_ZSWM2"/>
    <property type="match status" value="1"/>
</dbReference>
<dbReference type="Gene3D" id="3.30.40.10">
    <property type="entry name" value="Zinc/RING finger domain, C3HC4 (zinc finger)"/>
    <property type="match status" value="1"/>
</dbReference>
<feature type="compositionally biased region" description="Basic residues" evidence="2">
    <location>
        <begin position="1"/>
        <end position="11"/>
    </location>
</feature>
<gene>
    <name evidence="5" type="ORF">PENSTE_c012G09096</name>
</gene>
<dbReference type="PANTHER" id="PTHR21540">
    <property type="entry name" value="RING FINGER AND SWIM DOMAIN-CONTAINING PROTEIN 2"/>
    <property type="match status" value="1"/>
</dbReference>
<evidence type="ECO:0008006" key="7">
    <source>
        <dbReference type="Google" id="ProtNLM"/>
    </source>
</evidence>
<dbReference type="GO" id="GO:0061630">
    <property type="term" value="F:ubiquitin protein ligase activity"/>
    <property type="evidence" value="ECO:0007669"/>
    <property type="project" value="InterPro"/>
</dbReference>
<dbReference type="AlphaFoldDB" id="A0A1V6T488"/>
<sequence length="340" mass="38284">MGTSQKARRGNRAVQDNPESGMASQSFKKGNVSYVTGKSRKRVSTESHYAPSNASAPTVNPSTAQSPPSKKLKGDKKIQESEAPFERRLRRWRAHPPKTYLERLFRIQHTRMFIVDQRLDGTEDVPEMSFEVVGSTGNLYRTTIKKDPQCDCPDGMKGNQCKHICYVLLHVLKAPAELQYQLAFLSSELREIKASAPVSWNNEGLPPAENNKGNRKPIEGDCPVCYQEMVESQEAIVWCKASCGNNLHKECQDKWAATTGRTSDVRCVYCRSIWESDTPNLNAESIQSLRGNVGNLNHEGYVNLASQFGLSGKRDLSVYSSFSTVHPYSSWRFGNRRSWR</sequence>
<dbReference type="InterPro" id="IPR039903">
    <property type="entry name" value="Zswim2"/>
</dbReference>
<dbReference type="STRING" id="303698.A0A1V6T488"/>
<organism evidence="5 6">
    <name type="scientific">Penicillium steckii</name>
    <dbReference type="NCBI Taxonomy" id="303698"/>
    <lineage>
        <taxon>Eukaryota</taxon>
        <taxon>Fungi</taxon>
        <taxon>Dikarya</taxon>
        <taxon>Ascomycota</taxon>
        <taxon>Pezizomycotina</taxon>
        <taxon>Eurotiomycetes</taxon>
        <taxon>Eurotiomycetidae</taxon>
        <taxon>Eurotiales</taxon>
        <taxon>Aspergillaceae</taxon>
        <taxon>Penicillium</taxon>
    </lineage>
</organism>
<dbReference type="EMBL" id="MLKD01000012">
    <property type="protein sequence ID" value="OQE21117.1"/>
    <property type="molecule type" value="Genomic_DNA"/>
</dbReference>
<evidence type="ECO:0000313" key="5">
    <source>
        <dbReference type="EMBL" id="OQE21117.1"/>
    </source>
</evidence>
<dbReference type="PANTHER" id="PTHR21540:SF0">
    <property type="entry name" value="PHD FAMILY PROTEIN"/>
    <property type="match status" value="1"/>
</dbReference>
<dbReference type="OrthoDB" id="2122982at2759"/>
<keyword evidence="1" id="KW-0479">Metal-binding</keyword>
<feature type="domain" description="RING-type" evidence="3">
    <location>
        <begin position="222"/>
        <end position="271"/>
    </location>
</feature>
<feature type="compositionally biased region" description="Polar residues" evidence="2">
    <location>
        <begin position="22"/>
        <end position="36"/>
    </location>
</feature>
<feature type="domain" description="SWIM-type" evidence="4">
    <location>
        <begin position="140"/>
        <end position="172"/>
    </location>
</feature>
<evidence type="ECO:0000256" key="1">
    <source>
        <dbReference type="PROSITE-ProRule" id="PRU00175"/>
    </source>
</evidence>
<dbReference type="PROSITE" id="PS50089">
    <property type="entry name" value="ZF_RING_2"/>
    <property type="match status" value="1"/>
</dbReference>
<dbReference type="PROSITE" id="PS50966">
    <property type="entry name" value="ZF_SWIM"/>
    <property type="match status" value="1"/>
</dbReference>
<evidence type="ECO:0000256" key="2">
    <source>
        <dbReference type="SAM" id="MobiDB-lite"/>
    </source>
</evidence>
<reference evidence="6" key="1">
    <citation type="journal article" date="2017" name="Nat. Microbiol.">
        <title>Global analysis of biosynthetic gene clusters reveals vast potential of secondary metabolite production in Penicillium species.</title>
        <authorList>
            <person name="Nielsen J.C."/>
            <person name="Grijseels S."/>
            <person name="Prigent S."/>
            <person name="Ji B."/>
            <person name="Dainat J."/>
            <person name="Nielsen K.F."/>
            <person name="Frisvad J.C."/>
            <person name="Workman M."/>
            <person name="Nielsen J."/>
        </authorList>
    </citation>
    <scope>NUCLEOTIDE SEQUENCE [LARGE SCALE GENOMIC DNA]</scope>
    <source>
        <strain evidence="6">IBT 24891</strain>
    </source>
</reference>
<dbReference type="InterPro" id="IPR013083">
    <property type="entry name" value="Znf_RING/FYVE/PHD"/>
</dbReference>
<dbReference type="InterPro" id="IPR001841">
    <property type="entry name" value="Znf_RING"/>
</dbReference>
<evidence type="ECO:0000259" key="4">
    <source>
        <dbReference type="PROSITE" id="PS50966"/>
    </source>
</evidence>
<dbReference type="Proteomes" id="UP000191285">
    <property type="component" value="Unassembled WGS sequence"/>
</dbReference>
<dbReference type="SUPFAM" id="SSF57850">
    <property type="entry name" value="RING/U-box"/>
    <property type="match status" value="1"/>
</dbReference>
<evidence type="ECO:0000259" key="3">
    <source>
        <dbReference type="PROSITE" id="PS50089"/>
    </source>
</evidence>
<name>A0A1V6T488_9EURO</name>
<keyword evidence="1" id="KW-0862">Zinc</keyword>
<keyword evidence="6" id="KW-1185">Reference proteome</keyword>
<dbReference type="InterPro" id="IPR007527">
    <property type="entry name" value="Znf_SWIM"/>
</dbReference>
<accession>A0A1V6T488</accession>
<feature type="compositionally biased region" description="Polar residues" evidence="2">
    <location>
        <begin position="46"/>
        <end position="68"/>
    </location>
</feature>
<evidence type="ECO:0000313" key="6">
    <source>
        <dbReference type="Proteomes" id="UP000191285"/>
    </source>
</evidence>
<comment type="caution">
    <text evidence="5">The sequence shown here is derived from an EMBL/GenBank/DDBJ whole genome shotgun (WGS) entry which is preliminary data.</text>
</comment>